<gene>
    <name evidence="2" type="ORF">SETIT_4G069600v2</name>
</gene>
<reference evidence="2" key="1">
    <citation type="journal article" date="2012" name="Nat. Biotechnol.">
        <title>Reference genome sequence of the model plant Setaria.</title>
        <authorList>
            <person name="Bennetzen J.L."/>
            <person name="Schmutz J."/>
            <person name="Wang H."/>
            <person name="Percifield R."/>
            <person name="Hawkins J."/>
            <person name="Pontaroli A.C."/>
            <person name="Estep M."/>
            <person name="Feng L."/>
            <person name="Vaughn J.N."/>
            <person name="Grimwood J."/>
            <person name="Jenkins J."/>
            <person name="Barry K."/>
            <person name="Lindquist E."/>
            <person name="Hellsten U."/>
            <person name="Deshpande S."/>
            <person name="Wang X."/>
            <person name="Wu X."/>
            <person name="Mitros T."/>
            <person name="Triplett J."/>
            <person name="Yang X."/>
            <person name="Ye C.Y."/>
            <person name="Mauro-Herrera M."/>
            <person name="Wang L."/>
            <person name="Li P."/>
            <person name="Sharma M."/>
            <person name="Sharma R."/>
            <person name="Ronald P.C."/>
            <person name="Panaud O."/>
            <person name="Kellogg E.A."/>
            <person name="Brutnell T.P."/>
            <person name="Doust A.N."/>
            <person name="Tuskan G.A."/>
            <person name="Rokhsar D."/>
            <person name="Devos K.M."/>
        </authorList>
    </citation>
    <scope>NUCLEOTIDE SEQUENCE [LARGE SCALE GENOMIC DNA]</scope>
    <source>
        <strain evidence="2">Yugu1</strain>
    </source>
</reference>
<name>A0A368QRL5_SETIT</name>
<evidence type="ECO:0000313" key="2">
    <source>
        <dbReference type="EMBL" id="RCV20601.1"/>
    </source>
</evidence>
<feature type="non-terminal residue" evidence="2">
    <location>
        <position position="1"/>
    </location>
</feature>
<dbReference type="EMBL" id="CM003531">
    <property type="protein sequence ID" value="RCV20601.1"/>
    <property type="molecule type" value="Genomic_DNA"/>
</dbReference>
<feature type="region of interest" description="Disordered" evidence="1">
    <location>
        <begin position="23"/>
        <end position="92"/>
    </location>
</feature>
<proteinExistence type="predicted"/>
<evidence type="ECO:0000256" key="1">
    <source>
        <dbReference type="SAM" id="MobiDB-lite"/>
    </source>
</evidence>
<accession>A0A368QRL5</accession>
<sequence>FHEINPQFRPPLASLLRPAVPSAVGISSTPRSPVRRRLLRSPPPPPAATLPPRYARRQPRHAPDLDPGAGGGGREQGGAAGGEPGVRWRASSASVTLGGGAATRDALRVAALDGADADTATAAASGSVRLAARLPEAIAI</sequence>
<organism evidence="2">
    <name type="scientific">Setaria italica</name>
    <name type="common">Foxtail millet</name>
    <name type="synonym">Panicum italicum</name>
    <dbReference type="NCBI Taxonomy" id="4555"/>
    <lineage>
        <taxon>Eukaryota</taxon>
        <taxon>Viridiplantae</taxon>
        <taxon>Streptophyta</taxon>
        <taxon>Embryophyta</taxon>
        <taxon>Tracheophyta</taxon>
        <taxon>Spermatophyta</taxon>
        <taxon>Magnoliopsida</taxon>
        <taxon>Liliopsida</taxon>
        <taxon>Poales</taxon>
        <taxon>Poaceae</taxon>
        <taxon>PACMAD clade</taxon>
        <taxon>Panicoideae</taxon>
        <taxon>Panicodae</taxon>
        <taxon>Paniceae</taxon>
        <taxon>Cenchrinae</taxon>
        <taxon>Setaria</taxon>
    </lineage>
</organism>
<dbReference type="AlphaFoldDB" id="A0A368QRL5"/>
<feature type="compositionally biased region" description="Gly residues" evidence="1">
    <location>
        <begin position="68"/>
        <end position="84"/>
    </location>
</feature>
<protein>
    <submittedName>
        <fullName evidence="2">Uncharacterized protein</fullName>
    </submittedName>
</protein>
<reference evidence="2" key="2">
    <citation type="submission" date="2015-07" db="EMBL/GenBank/DDBJ databases">
        <authorList>
            <person name="Noorani M."/>
        </authorList>
    </citation>
    <scope>NUCLEOTIDE SEQUENCE</scope>
    <source>
        <strain evidence="2">Yugu1</strain>
    </source>
</reference>